<reference evidence="2" key="1">
    <citation type="journal article" date="2020" name="Stud. Mycol.">
        <title>101 Dothideomycetes genomes: a test case for predicting lifestyles and emergence of pathogens.</title>
        <authorList>
            <person name="Haridas S."/>
            <person name="Albert R."/>
            <person name="Binder M."/>
            <person name="Bloem J."/>
            <person name="Labutti K."/>
            <person name="Salamov A."/>
            <person name="Andreopoulos B."/>
            <person name="Baker S."/>
            <person name="Barry K."/>
            <person name="Bills G."/>
            <person name="Bluhm B."/>
            <person name="Cannon C."/>
            <person name="Castanera R."/>
            <person name="Culley D."/>
            <person name="Daum C."/>
            <person name="Ezra D."/>
            <person name="Gonzalez J."/>
            <person name="Henrissat B."/>
            <person name="Kuo A."/>
            <person name="Liang C."/>
            <person name="Lipzen A."/>
            <person name="Lutzoni F."/>
            <person name="Magnuson J."/>
            <person name="Mondo S."/>
            <person name="Nolan M."/>
            <person name="Ohm R."/>
            <person name="Pangilinan J."/>
            <person name="Park H.-J."/>
            <person name="Ramirez L."/>
            <person name="Alfaro M."/>
            <person name="Sun H."/>
            <person name="Tritt A."/>
            <person name="Yoshinaga Y."/>
            <person name="Zwiers L.-H."/>
            <person name="Turgeon B."/>
            <person name="Goodwin S."/>
            <person name="Spatafora J."/>
            <person name="Crous P."/>
            <person name="Grigoriev I."/>
        </authorList>
    </citation>
    <scope>NUCLEOTIDE SEQUENCE</scope>
    <source>
        <strain evidence="2">CBS 379.55</strain>
    </source>
</reference>
<keyword evidence="3" id="KW-1185">Reference proteome</keyword>
<keyword evidence="1" id="KW-0175">Coiled coil</keyword>
<organism evidence="2 3">
    <name type="scientific">Westerdykella ornata</name>
    <dbReference type="NCBI Taxonomy" id="318751"/>
    <lineage>
        <taxon>Eukaryota</taxon>
        <taxon>Fungi</taxon>
        <taxon>Dikarya</taxon>
        <taxon>Ascomycota</taxon>
        <taxon>Pezizomycotina</taxon>
        <taxon>Dothideomycetes</taxon>
        <taxon>Pleosporomycetidae</taxon>
        <taxon>Pleosporales</taxon>
        <taxon>Sporormiaceae</taxon>
        <taxon>Westerdykella</taxon>
    </lineage>
</organism>
<sequence>MASSEVEELRRRLREMQRELREANRELLDRDEQLLEACAREAAAIEQAAQAEEENAWLTEIYHLIMEEGSYAAGSAQDVLQQRNQQLVQTSIVIAKLKAELQKLRDKNRASEAKYNKFDKLRERVEEKAQKLQKEMTDLTMAMSRLNYDSASTSSRSATDH</sequence>
<dbReference type="AlphaFoldDB" id="A0A6A6JS73"/>
<evidence type="ECO:0000256" key="1">
    <source>
        <dbReference type="SAM" id="Coils"/>
    </source>
</evidence>
<dbReference type="EMBL" id="ML986487">
    <property type="protein sequence ID" value="KAF2278576.1"/>
    <property type="molecule type" value="Genomic_DNA"/>
</dbReference>
<feature type="coiled-coil region" evidence="1">
    <location>
        <begin position="87"/>
        <end position="149"/>
    </location>
</feature>
<protein>
    <submittedName>
        <fullName evidence="2">Uncharacterized protein</fullName>
    </submittedName>
</protein>
<evidence type="ECO:0000313" key="3">
    <source>
        <dbReference type="Proteomes" id="UP000800097"/>
    </source>
</evidence>
<gene>
    <name evidence="2" type="ORF">EI97DRAFT_456043</name>
</gene>
<proteinExistence type="predicted"/>
<dbReference type="RefSeq" id="XP_033656115.1">
    <property type="nucleotide sequence ID" value="XM_033800692.1"/>
</dbReference>
<accession>A0A6A6JS73</accession>
<name>A0A6A6JS73_WESOR</name>
<dbReference type="GeneID" id="54553867"/>
<feature type="coiled-coil region" evidence="1">
    <location>
        <begin position="3"/>
        <end position="55"/>
    </location>
</feature>
<dbReference type="Gene3D" id="1.20.1420.10">
    <property type="entry name" value="Talin, central domain"/>
    <property type="match status" value="1"/>
</dbReference>
<dbReference type="Proteomes" id="UP000800097">
    <property type="component" value="Unassembled WGS sequence"/>
</dbReference>
<evidence type="ECO:0000313" key="2">
    <source>
        <dbReference type="EMBL" id="KAF2278576.1"/>
    </source>
</evidence>